<dbReference type="Pfam" id="PF01261">
    <property type="entry name" value="AP_endonuc_2"/>
    <property type="match status" value="1"/>
</dbReference>
<dbReference type="InterPro" id="IPR036237">
    <property type="entry name" value="Xyl_isomerase-like_sf"/>
</dbReference>
<dbReference type="Gene3D" id="3.20.20.150">
    <property type="entry name" value="Divalent-metal-dependent TIM barrel enzymes"/>
    <property type="match status" value="1"/>
</dbReference>
<evidence type="ECO:0000259" key="1">
    <source>
        <dbReference type="Pfam" id="PF01261"/>
    </source>
</evidence>
<feature type="domain" description="Xylose isomerase-like TIM barrel" evidence="1">
    <location>
        <begin position="2"/>
        <end position="64"/>
    </location>
</feature>
<feature type="non-terminal residue" evidence="2">
    <location>
        <position position="1"/>
    </location>
</feature>
<accession>X1H0A5</accession>
<protein>
    <recommendedName>
        <fullName evidence="1">Xylose isomerase-like TIM barrel domain-containing protein</fullName>
    </recommendedName>
</protein>
<reference evidence="2" key="1">
    <citation type="journal article" date="2014" name="Front. Microbiol.">
        <title>High frequency of phylogenetically diverse reductive dehalogenase-homologous genes in deep subseafloor sedimentary metagenomes.</title>
        <authorList>
            <person name="Kawai M."/>
            <person name="Futagami T."/>
            <person name="Toyoda A."/>
            <person name="Takaki Y."/>
            <person name="Nishi S."/>
            <person name="Hori S."/>
            <person name="Arai W."/>
            <person name="Tsubouchi T."/>
            <person name="Morono Y."/>
            <person name="Uchiyama I."/>
            <person name="Ito T."/>
            <person name="Fujiyama A."/>
            <person name="Inagaki F."/>
            <person name="Takami H."/>
        </authorList>
    </citation>
    <scope>NUCLEOTIDE SEQUENCE</scope>
    <source>
        <strain evidence="2">Expedition CK06-06</strain>
    </source>
</reference>
<gene>
    <name evidence="2" type="ORF">S03H2_16162</name>
</gene>
<dbReference type="InterPro" id="IPR013022">
    <property type="entry name" value="Xyl_isomerase-like_TIM-brl"/>
</dbReference>
<evidence type="ECO:0000313" key="2">
    <source>
        <dbReference type="EMBL" id="GAH38708.1"/>
    </source>
</evidence>
<dbReference type="SUPFAM" id="SSF51658">
    <property type="entry name" value="Xylose isomerase-like"/>
    <property type="match status" value="1"/>
</dbReference>
<sequence>THIKDFKKSGEKIIPMVLGGGDVDLDSCLRALKEKGYRGYLSLEYEAEVDSKVGVEKSLKVLKESLQKTSS</sequence>
<comment type="caution">
    <text evidence="2">The sequence shown here is derived from an EMBL/GenBank/DDBJ whole genome shotgun (WGS) entry which is preliminary data.</text>
</comment>
<proteinExistence type="predicted"/>
<dbReference type="AlphaFoldDB" id="X1H0A5"/>
<dbReference type="EMBL" id="BARU01008246">
    <property type="protein sequence ID" value="GAH38708.1"/>
    <property type="molecule type" value="Genomic_DNA"/>
</dbReference>
<name>X1H0A5_9ZZZZ</name>
<organism evidence="2">
    <name type="scientific">marine sediment metagenome</name>
    <dbReference type="NCBI Taxonomy" id="412755"/>
    <lineage>
        <taxon>unclassified sequences</taxon>
        <taxon>metagenomes</taxon>
        <taxon>ecological metagenomes</taxon>
    </lineage>
</organism>